<evidence type="ECO:0000313" key="1">
    <source>
        <dbReference type="Proteomes" id="UP000790787"/>
    </source>
</evidence>
<reference evidence="1" key="1">
    <citation type="journal article" date="2014" name="Nat. Commun.">
        <title>The tobacco genome sequence and its comparison with those of tomato and potato.</title>
        <authorList>
            <person name="Sierro N."/>
            <person name="Battey J.N."/>
            <person name="Ouadi S."/>
            <person name="Bakaher N."/>
            <person name="Bovet L."/>
            <person name="Willig A."/>
            <person name="Goepfert S."/>
            <person name="Peitsch M.C."/>
            <person name="Ivanov N.V."/>
        </authorList>
    </citation>
    <scope>NUCLEOTIDE SEQUENCE [LARGE SCALE GENOMIC DNA]</scope>
</reference>
<name>A0AC58SML2_TOBAC</name>
<gene>
    <name evidence="2" type="primary">LOC142168921</name>
</gene>
<keyword evidence="1" id="KW-1185">Reference proteome</keyword>
<dbReference type="RefSeq" id="XP_075086198.1">
    <property type="nucleotide sequence ID" value="XM_075230097.1"/>
</dbReference>
<evidence type="ECO:0000313" key="2">
    <source>
        <dbReference type="RefSeq" id="XP_075086198.1"/>
    </source>
</evidence>
<protein>
    <submittedName>
        <fullName evidence="2">Uncharacterized protein LOC142168921</fullName>
    </submittedName>
</protein>
<dbReference type="Proteomes" id="UP000790787">
    <property type="component" value="Chromosome 14"/>
</dbReference>
<proteinExistence type="predicted"/>
<sequence length="330" mass="38391">MENQKKPNLEETEVVNLGSEEDVKETRISIHLEAEHRRENGLSTNILSHRLPTDPTRPPVKYKPRKFKPDLSLRIKEEIAQKLRYYMSAYTTHLISPLNPLKYIFQKPMPTGKLAKWKILLNKVDIMYITQKAIEGQAVANHLIENLVDGDNELFSTYFLDKEILFVGEDVEESYPGWRIFFDRAANFKGVGIGAVLFLECRQHYLASRKIRFPCTNNMAEYEVCILGIRMAVDMNIKEPLVIGDSDLLIHQVQREWSTKNVKILPYQHCVKELCKKFTKIEFKHVSRIQSEFADALATLSSMIQHPDKNYIDPIEVEIRDQHAYCFHVN</sequence>
<reference evidence="2" key="2">
    <citation type="submission" date="2025-08" db="UniProtKB">
        <authorList>
            <consortium name="RefSeq"/>
        </authorList>
    </citation>
    <scope>IDENTIFICATION</scope>
    <source>
        <tissue evidence="2">Leaf</tissue>
    </source>
</reference>
<organism evidence="1 2">
    <name type="scientific">Nicotiana tabacum</name>
    <name type="common">Common tobacco</name>
    <dbReference type="NCBI Taxonomy" id="4097"/>
    <lineage>
        <taxon>Eukaryota</taxon>
        <taxon>Viridiplantae</taxon>
        <taxon>Streptophyta</taxon>
        <taxon>Embryophyta</taxon>
        <taxon>Tracheophyta</taxon>
        <taxon>Spermatophyta</taxon>
        <taxon>Magnoliopsida</taxon>
        <taxon>eudicotyledons</taxon>
        <taxon>Gunneridae</taxon>
        <taxon>Pentapetalae</taxon>
        <taxon>asterids</taxon>
        <taxon>lamiids</taxon>
        <taxon>Solanales</taxon>
        <taxon>Solanaceae</taxon>
        <taxon>Nicotianoideae</taxon>
        <taxon>Nicotianeae</taxon>
        <taxon>Nicotiana</taxon>
    </lineage>
</organism>
<accession>A0AC58SML2</accession>